<gene>
    <name evidence="1" type="ORF">L484_000136</name>
</gene>
<protein>
    <submittedName>
        <fullName evidence="1">Uncharacterized protein</fullName>
    </submittedName>
</protein>
<sequence length="116" mass="13371">MCEASFMLGVGFPFPYLASDIFIYYHLAPEQLMPNFWYTILGTTPLAEGTEIEFTNKDFHVCYHMMRNMEDSGRCAFVVKKTKLVDGVGEIDWHWQERFVMLQGVIDTLGCPCATR</sequence>
<evidence type="ECO:0000313" key="2">
    <source>
        <dbReference type="Proteomes" id="UP000030645"/>
    </source>
</evidence>
<accession>W9SQC4</accession>
<keyword evidence="2" id="KW-1185">Reference proteome</keyword>
<proteinExistence type="predicted"/>
<name>W9SQC4_9ROSA</name>
<dbReference type="EMBL" id="KE646228">
    <property type="protein sequence ID" value="EXC66910.1"/>
    <property type="molecule type" value="Genomic_DNA"/>
</dbReference>
<evidence type="ECO:0000313" key="1">
    <source>
        <dbReference type="EMBL" id="EXC66910.1"/>
    </source>
</evidence>
<dbReference type="Proteomes" id="UP000030645">
    <property type="component" value="Unassembled WGS sequence"/>
</dbReference>
<organism evidence="1 2">
    <name type="scientific">Morus notabilis</name>
    <dbReference type="NCBI Taxonomy" id="981085"/>
    <lineage>
        <taxon>Eukaryota</taxon>
        <taxon>Viridiplantae</taxon>
        <taxon>Streptophyta</taxon>
        <taxon>Embryophyta</taxon>
        <taxon>Tracheophyta</taxon>
        <taxon>Spermatophyta</taxon>
        <taxon>Magnoliopsida</taxon>
        <taxon>eudicotyledons</taxon>
        <taxon>Gunneridae</taxon>
        <taxon>Pentapetalae</taxon>
        <taxon>rosids</taxon>
        <taxon>fabids</taxon>
        <taxon>Rosales</taxon>
        <taxon>Moraceae</taxon>
        <taxon>Moreae</taxon>
        <taxon>Morus</taxon>
    </lineage>
</organism>
<reference evidence="2" key="1">
    <citation type="submission" date="2013-01" db="EMBL/GenBank/DDBJ databases">
        <title>Draft Genome Sequence of a Mulberry Tree, Morus notabilis C.K. Schneid.</title>
        <authorList>
            <person name="He N."/>
            <person name="Zhao S."/>
        </authorList>
    </citation>
    <scope>NUCLEOTIDE SEQUENCE</scope>
</reference>
<dbReference type="STRING" id="981085.W9SQC4"/>
<dbReference type="AlphaFoldDB" id="W9SQC4"/>